<evidence type="ECO:0000313" key="1">
    <source>
        <dbReference type="EMBL" id="VVE31627.1"/>
    </source>
</evidence>
<evidence type="ECO:0000313" key="2">
    <source>
        <dbReference type="Proteomes" id="UP000414233"/>
    </source>
</evidence>
<dbReference type="RefSeq" id="WP_150698413.1">
    <property type="nucleotide sequence ID" value="NZ_CABPRZ010000016.1"/>
</dbReference>
<accession>A0A5E4X5L1</accession>
<gene>
    <name evidence="1" type="ORF">PTE30175_03585</name>
</gene>
<dbReference type="AlphaFoldDB" id="A0A5E4X5L1"/>
<dbReference type="Proteomes" id="UP000414233">
    <property type="component" value="Unassembled WGS sequence"/>
</dbReference>
<dbReference type="EMBL" id="CABPRZ010000016">
    <property type="protein sequence ID" value="VVE31627.1"/>
    <property type="molecule type" value="Genomic_DNA"/>
</dbReference>
<organism evidence="1 2">
    <name type="scientific">Pandoraea terrae</name>
    <dbReference type="NCBI Taxonomy" id="1537710"/>
    <lineage>
        <taxon>Bacteria</taxon>
        <taxon>Pseudomonadati</taxon>
        <taxon>Pseudomonadota</taxon>
        <taxon>Betaproteobacteria</taxon>
        <taxon>Burkholderiales</taxon>
        <taxon>Burkholderiaceae</taxon>
        <taxon>Pandoraea</taxon>
    </lineage>
</organism>
<reference evidence="1 2" key="1">
    <citation type="submission" date="2019-08" db="EMBL/GenBank/DDBJ databases">
        <authorList>
            <person name="Peeters C."/>
        </authorList>
    </citation>
    <scope>NUCLEOTIDE SEQUENCE [LARGE SCALE GENOMIC DNA]</scope>
    <source>
        <strain evidence="1 2">LMG 30175</strain>
    </source>
</reference>
<name>A0A5E4X5L1_9BURK</name>
<protein>
    <submittedName>
        <fullName evidence="1">Uncharacterized protein</fullName>
    </submittedName>
</protein>
<proteinExistence type="predicted"/>
<sequence>MEGLTSERRKRADVLLRDAQMPALSDRTRIECAFDAGYLYLLDVAARRGRAATVDHPSARTLAAGFEGLELERADRRLATRLLRWVRRRGECPAMPCSVDDAIRWGMSIARSTAPRSLLGLS</sequence>
<keyword evidence="2" id="KW-1185">Reference proteome</keyword>